<evidence type="ECO:0000256" key="1">
    <source>
        <dbReference type="SAM" id="MobiDB-lite"/>
    </source>
</evidence>
<gene>
    <name evidence="2" type="ORF">M422DRAFT_272092</name>
</gene>
<organism evidence="2 3">
    <name type="scientific">Sphaerobolus stellatus (strain SS14)</name>
    <dbReference type="NCBI Taxonomy" id="990650"/>
    <lineage>
        <taxon>Eukaryota</taxon>
        <taxon>Fungi</taxon>
        <taxon>Dikarya</taxon>
        <taxon>Basidiomycota</taxon>
        <taxon>Agaricomycotina</taxon>
        <taxon>Agaricomycetes</taxon>
        <taxon>Phallomycetidae</taxon>
        <taxon>Geastrales</taxon>
        <taxon>Sphaerobolaceae</taxon>
        <taxon>Sphaerobolus</taxon>
    </lineage>
</organism>
<feature type="compositionally biased region" description="Basic and acidic residues" evidence="1">
    <location>
        <begin position="144"/>
        <end position="161"/>
    </location>
</feature>
<sequence>MARQKGNAAAAVRAREAHHHRNTSVEVIEISSDEDCDAELCNWVGGVNHCLSSDSGFSWTDSESNSNSEFAELEGEKLLQSIDNQQAVLQAALEAELQQEIKDLAKPTLYNTLTQTKHTTESWKIAEKNQGLGYTGTSSRTRQRREQEARKKEVEDAELRKSHSAAMMRAFLKPKHPANPIPPHISPAPVPLPPPSNTIFIGYDSDKSEDPPLTDDGSDADDENNAATGLEEASISNFHVHAPLPLKRRKLNVPARVACK</sequence>
<name>A0A0C9UNE0_SPHS4</name>
<evidence type="ECO:0000313" key="3">
    <source>
        <dbReference type="Proteomes" id="UP000054279"/>
    </source>
</evidence>
<keyword evidence="3" id="KW-1185">Reference proteome</keyword>
<feature type="region of interest" description="Disordered" evidence="1">
    <location>
        <begin position="174"/>
        <end position="232"/>
    </location>
</feature>
<dbReference type="AlphaFoldDB" id="A0A0C9UNE0"/>
<feature type="compositionally biased region" description="Acidic residues" evidence="1">
    <location>
        <begin position="212"/>
        <end position="224"/>
    </location>
</feature>
<dbReference type="EMBL" id="KN837356">
    <property type="protein sequence ID" value="KIJ26810.1"/>
    <property type="molecule type" value="Genomic_DNA"/>
</dbReference>
<feature type="compositionally biased region" description="Pro residues" evidence="1">
    <location>
        <begin position="177"/>
        <end position="196"/>
    </location>
</feature>
<protein>
    <submittedName>
        <fullName evidence="2">Uncharacterized protein</fullName>
    </submittedName>
</protein>
<dbReference type="HOGENOM" id="CLU_1070269_0_0_1"/>
<feature type="region of interest" description="Disordered" evidence="1">
    <location>
        <begin position="128"/>
        <end position="162"/>
    </location>
</feature>
<dbReference type="Proteomes" id="UP000054279">
    <property type="component" value="Unassembled WGS sequence"/>
</dbReference>
<evidence type="ECO:0000313" key="2">
    <source>
        <dbReference type="EMBL" id="KIJ26810.1"/>
    </source>
</evidence>
<feature type="region of interest" description="Disordered" evidence="1">
    <location>
        <begin position="1"/>
        <end position="22"/>
    </location>
</feature>
<reference evidence="2 3" key="1">
    <citation type="submission" date="2014-06" db="EMBL/GenBank/DDBJ databases">
        <title>Evolutionary Origins and Diversification of the Mycorrhizal Mutualists.</title>
        <authorList>
            <consortium name="DOE Joint Genome Institute"/>
            <consortium name="Mycorrhizal Genomics Consortium"/>
            <person name="Kohler A."/>
            <person name="Kuo A."/>
            <person name="Nagy L.G."/>
            <person name="Floudas D."/>
            <person name="Copeland A."/>
            <person name="Barry K.W."/>
            <person name="Cichocki N."/>
            <person name="Veneault-Fourrey C."/>
            <person name="LaButti K."/>
            <person name="Lindquist E.A."/>
            <person name="Lipzen A."/>
            <person name="Lundell T."/>
            <person name="Morin E."/>
            <person name="Murat C."/>
            <person name="Riley R."/>
            <person name="Ohm R."/>
            <person name="Sun H."/>
            <person name="Tunlid A."/>
            <person name="Henrissat B."/>
            <person name="Grigoriev I.V."/>
            <person name="Hibbett D.S."/>
            <person name="Martin F."/>
        </authorList>
    </citation>
    <scope>NUCLEOTIDE SEQUENCE [LARGE SCALE GENOMIC DNA]</scope>
    <source>
        <strain evidence="2 3">SS14</strain>
    </source>
</reference>
<accession>A0A0C9UNE0</accession>
<proteinExistence type="predicted"/>